<gene>
    <name evidence="1" type="ORF">CYJ76_06930</name>
</gene>
<comment type="caution">
    <text evidence="1">The sequence shown here is derived from an EMBL/GenBank/DDBJ whole genome shotgun (WGS) entry which is preliminary data.</text>
</comment>
<keyword evidence="1" id="KW-0808">Transferase</keyword>
<proteinExistence type="predicted"/>
<dbReference type="InterPro" id="IPR001544">
    <property type="entry name" value="Aminotrans_IV"/>
</dbReference>
<organism evidence="1 2">
    <name type="scientific">Kytococcus schroeteri</name>
    <dbReference type="NCBI Taxonomy" id="138300"/>
    <lineage>
        <taxon>Bacteria</taxon>
        <taxon>Bacillati</taxon>
        <taxon>Actinomycetota</taxon>
        <taxon>Actinomycetes</taxon>
        <taxon>Micrococcales</taxon>
        <taxon>Kytococcaceae</taxon>
        <taxon>Kytococcus</taxon>
    </lineage>
</organism>
<sequence length="248" mass="26753">MMPGERRRSVEAAAAPEPVVVTSWRHVDGWWPGRLHHLERTVAAAARTWPGVPDWAEKVVAATHEMPAELAEGEWFPRLEVRTTGVTVLLRPAPPRRPASRLWTLPGADPRTAPEVKGPDLAVLADARRTALGRGADDAVLLSSAGHVLEAAHGTLAWWEGEVLTTPPAAGRLPSVTELRLRELAARRGVRTASAHRTPQELAGHELWLLSALHGISGVTAWEHGGRPLVLAAPGRALAWNTALDEVP</sequence>
<evidence type="ECO:0000313" key="1">
    <source>
        <dbReference type="EMBL" id="PKZ41607.1"/>
    </source>
</evidence>
<protein>
    <submittedName>
        <fullName evidence="1">Aminotransferase class IV</fullName>
    </submittedName>
</protein>
<keyword evidence="2" id="KW-1185">Reference proteome</keyword>
<accession>A0A2I1PAG7</accession>
<dbReference type="Pfam" id="PF01063">
    <property type="entry name" value="Aminotran_4"/>
    <property type="match status" value="1"/>
</dbReference>
<dbReference type="InterPro" id="IPR043132">
    <property type="entry name" value="BCAT-like_C"/>
</dbReference>
<dbReference type="InterPro" id="IPR036038">
    <property type="entry name" value="Aminotransferase-like"/>
</dbReference>
<reference evidence="1 2" key="1">
    <citation type="submission" date="2017-12" db="EMBL/GenBank/DDBJ databases">
        <title>Phylogenetic diversity of female urinary microbiome.</title>
        <authorList>
            <person name="Thomas-White K."/>
            <person name="Wolfe A.J."/>
        </authorList>
    </citation>
    <scope>NUCLEOTIDE SEQUENCE [LARGE SCALE GENOMIC DNA]</scope>
    <source>
        <strain evidence="1 2">UMB1298</strain>
    </source>
</reference>
<dbReference type="AlphaFoldDB" id="A0A2I1PAG7"/>
<dbReference type="Gene3D" id="3.20.10.10">
    <property type="entry name" value="D-amino Acid Aminotransferase, subunit A, domain 2"/>
    <property type="match status" value="1"/>
</dbReference>
<dbReference type="Proteomes" id="UP000234206">
    <property type="component" value="Unassembled WGS sequence"/>
</dbReference>
<evidence type="ECO:0000313" key="2">
    <source>
        <dbReference type="Proteomes" id="UP000234206"/>
    </source>
</evidence>
<dbReference type="SUPFAM" id="SSF56752">
    <property type="entry name" value="D-aminoacid aminotransferase-like PLP-dependent enzymes"/>
    <property type="match status" value="1"/>
</dbReference>
<dbReference type="EMBL" id="PKIZ01000011">
    <property type="protein sequence ID" value="PKZ41607.1"/>
    <property type="molecule type" value="Genomic_DNA"/>
</dbReference>
<dbReference type="GO" id="GO:0008483">
    <property type="term" value="F:transaminase activity"/>
    <property type="evidence" value="ECO:0007669"/>
    <property type="project" value="UniProtKB-KW"/>
</dbReference>
<keyword evidence="1" id="KW-0032">Aminotransferase</keyword>
<name>A0A2I1PAG7_9MICO</name>